<name>A0ABT6GB90_9PROT</name>
<sequence>MNGISCHRVTVWYLEECLFHLSRRKRHVGALVLANKSMSTALINAATATISDRDASIAFTEKANAALKSQDVMKEYQILDRSRHNFLRTEVKGGREVLILALTHGAFGGDFSEEDEVVLNELKLVRDLIEHPRPLEHAFDDEFLLRGIRKGVEIIRRFDFSPEVSRSAQIVSAVDDVELACNAISNGGA</sequence>
<comment type="caution">
    <text evidence="1">The sequence shown here is derived from an EMBL/GenBank/DDBJ whole genome shotgun (WGS) entry which is preliminary data.</text>
</comment>
<dbReference type="Proteomes" id="UP001529180">
    <property type="component" value="Unassembled WGS sequence"/>
</dbReference>
<accession>A0ABT6GB90</accession>
<evidence type="ECO:0000313" key="2">
    <source>
        <dbReference type="Proteomes" id="UP001529180"/>
    </source>
</evidence>
<organism evidence="1 2">
    <name type="scientific">Thalassospira aquimaris</name>
    <dbReference type="NCBI Taxonomy" id="3037796"/>
    <lineage>
        <taxon>Bacteria</taxon>
        <taxon>Pseudomonadati</taxon>
        <taxon>Pseudomonadota</taxon>
        <taxon>Alphaproteobacteria</taxon>
        <taxon>Rhodospirillales</taxon>
        <taxon>Thalassospiraceae</taxon>
        <taxon>Thalassospira</taxon>
    </lineage>
</organism>
<evidence type="ECO:0000313" key="1">
    <source>
        <dbReference type="EMBL" id="MDG4719009.1"/>
    </source>
</evidence>
<dbReference type="RefSeq" id="WP_147250748.1">
    <property type="nucleotide sequence ID" value="NZ_JARSBO010000004.1"/>
</dbReference>
<keyword evidence="2" id="KW-1185">Reference proteome</keyword>
<protein>
    <submittedName>
        <fullName evidence="1">Uncharacterized protein</fullName>
    </submittedName>
</protein>
<reference evidence="1 2" key="1">
    <citation type="submission" date="2023-03" db="EMBL/GenBank/DDBJ databases">
        <title>Strain FZY0004 represents a novel species in the genus Thalassospira isolated from seawater.</title>
        <authorList>
            <person name="Fu Z.-Y."/>
        </authorList>
    </citation>
    <scope>NUCLEOTIDE SEQUENCE [LARGE SCALE GENOMIC DNA]</scope>
    <source>
        <strain evidence="1 2">FZY0004</strain>
    </source>
</reference>
<proteinExistence type="predicted"/>
<dbReference type="EMBL" id="JARSBO010000004">
    <property type="protein sequence ID" value="MDG4719009.1"/>
    <property type="molecule type" value="Genomic_DNA"/>
</dbReference>
<gene>
    <name evidence="1" type="ORF">P7680_08360</name>
</gene>